<dbReference type="PANTHER" id="PTHR18945">
    <property type="entry name" value="NEUROTRANSMITTER GATED ION CHANNEL"/>
    <property type="match status" value="1"/>
</dbReference>
<dbReference type="SUPFAM" id="SSF63712">
    <property type="entry name" value="Nicotinic receptor ligand binding domain-like"/>
    <property type="match status" value="1"/>
</dbReference>
<feature type="domain" description="Neurotransmitter-gated ion-channel transmembrane" evidence="8">
    <location>
        <begin position="242"/>
        <end position="372"/>
    </location>
</feature>
<feature type="transmembrane region" description="Helical" evidence="5">
    <location>
        <begin position="235"/>
        <end position="260"/>
    </location>
</feature>
<evidence type="ECO:0000256" key="3">
    <source>
        <dbReference type="ARBA" id="ARBA00022989"/>
    </source>
</evidence>
<evidence type="ECO:0000313" key="9">
    <source>
        <dbReference type="EMBL" id="KAL3870040.1"/>
    </source>
</evidence>
<evidence type="ECO:0000256" key="6">
    <source>
        <dbReference type="SAM" id="SignalP"/>
    </source>
</evidence>
<dbReference type="InterPro" id="IPR006029">
    <property type="entry name" value="Neurotrans-gated_channel_TM"/>
</dbReference>
<feature type="signal peptide" evidence="6">
    <location>
        <begin position="1"/>
        <end position="19"/>
    </location>
</feature>
<dbReference type="AlphaFoldDB" id="A0ABD3WBV2"/>
<gene>
    <name evidence="9" type="ORF">ACJMK2_042657</name>
</gene>
<dbReference type="Gene3D" id="2.70.170.10">
    <property type="entry name" value="Neurotransmitter-gated ion-channel ligand-binding domain"/>
    <property type="match status" value="1"/>
</dbReference>
<evidence type="ECO:0000313" key="10">
    <source>
        <dbReference type="Proteomes" id="UP001634394"/>
    </source>
</evidence>
<dbReference type="SUPFAM" id="SSF90112">
    <property type="entry name" value="Neurotransmitter-gated ion-channel transmembrane pore"/>
    <property type="match status" value="1"/>
</dbReference>
<feature type="domain" description="Neurotransmitter-gated ion-channel ligand-binding" evidence="7">
    <location>
        <begin position="42"/>
        <end position="234"/>
    </location>
</feature>
<dbReference type="GO" id="GO:0016020">
    <property type="term" value="C:membrane"/>
    <property type="evidence" value="ECO:0007669"/>
    <property type="project" value="UniProtKB-SubCell"/>
</dbReference>
<feature type="transmembrane region" description="Helical" evidence="5">
    <location>
        <begin position="300"/>
        <end position="324"/>
    </location>
</feature>
<protein>
    <submittedName>
        <fullName evidence="9">Uncharacterized protein</fullName>
    </submittedName>
</protein>
<dbReference type="CDD" id="cd19051">
    <property type="entry name" value="LGIC_TM_cation"/>
    <property type="match status" value="1"/>
</dbReference>
<accession>A0ABD3WBV2</accession>
<sequence length="434" mass="49612">MYWKVVFVVIIVCLPSSDGVDTWEDLKLFYSSYQSNTEGFSIIPIANLNLTMNIWMDMELYSLGDFDSVNGQIKIAGALSMSWTDDIPDFLLNRSLFGVENSYLWPSDKIWTPDIVLLNAVDTTEKLGSSTYMVRITAKSSSKSFTVLWKPRVVVRASCSPDVTYFPFDRQICSFTYTPWNYLASEVTLGFNVFPWDISSYAENGAWALIETKTESYIKNSRSYNKYTITIERRYMFYAFNIIIPTLLLSAVTGFVFILPAEAGGRVGFSITCFLTFAVLLQTFMGFIPESSFPLSLMIVYLALMMICGAVINIIVILILRLYYKQEGIQVPRWLIFFIRLVNCSVCKKCCKACCKKKKKKRQKISNRMELMFIDDRYMYAPNDGDDGKGNDDHEIDWPYVGRMIDIFFFVAFLGGQAALSMFFLLPLGLHANN</sequence>
<dbReference type="Gene3D" id="1.20.58.390">
    <property type="entry name" value="Neurotransmitter-gated ion-channel transmembrane domain"/>
    <property type="match status" value="1"/>
</dbReference>
<dbReference type="Proteomes" id="UP001634394">
    <property type="component" value="Unassembled WGS sequence"/>
</dbReference>
<dbReference type="Pfam" id="PF02931">
    <property type="entry name" value="Neur_chan_LBD"/>
    <property type="match status" value="1"/>
</dbReference>
<evidence type="ECO:0000259" key="8">
    <source>
        <dbReference type="Pfam" id="PF02932"/>
    </source>
</evidence>
<evidence type="ECO:0000259" key="7">
    <source>
        <dbReference type="Pfam" id="PF02931"/>
    </source>
</evidence>
<dbReference type="Pfam" id="PF02932">
    <property type="entry name" value="Neur_chan_memb"/>
    <property type="match status" value="1"/>
</dbReference>
<keyword evidence="3 5" id="KW-1133">Transmembrane helix</keyword>
<keyword evidence="10" id="KW-1185">Reference proteome</keyword>
<dbReference type="InterPro" id="IPR006201">
    <property type="entry name" value="Neur_channel"/>
</dbReference>
<dbReference type="InterPro" id="IPR036734">
    <property type="entry name" value="Neur_chan_lig-bd_sf"/>
</dbReference>
<keyword evidence="6" id="KW-0732">Signal</keyword>
<dbReference type="EMBL" id="JBJQND010000008">
    <property type="protein sequence ID" value="KAL3870040.1"/>
    <property type="molecule type" value="Genomic_DNA"/>
</dbReference>
<feature type="transmembrane region" description="Helical" evidence="5">
    <location>
        <begin position="267"/>
        <end position="288"/>
    </location>
</feature>
<dbReference type="PRINTS" id="PR00252">
    <property type="entry name" value="NRIONCHANNEL"/>
</dbReference>
<evidence type="ECO:0000256" key="2">
    <source>
        <dbReference type="ARBA" id="ARBA00022692"/>
    </source>
</evidence>
<dbReference type="InterPro" id="IPR036719">
    <property type="entry name" value="Neuro-gated_channel_TM_sf"/>
</dbReference>
<feature type="chain" id="PRO_5044797367" evidence="6">
    <location>
        <begin position="20"/>
        <end position="434"/>
    </location>
</feature>
<evidence type="ECO:0000256" key="4">
    <source>
        <dbReference type="ARBA" id="ARBA00023136"/>
    </source>
</evidence>
<keyword evidence="2 5" id="KW-0812">Transmembrane</keyword>
<feature type="transmembrane region" description="Helical" evidence="5">
    <location>
        <begin position="407"/>
        <end position="430"/>
    </location>
</feature>
<organism evidence="9 10">
    <name type="scientific">Sinanodonta woodiana</name>
    <name type="common">Chinese pond mussel</name>
    <name type="synonym">Anodonta woodiana</name>
    <dbReference type="NCBI Taxonomy" id="1069815"/>
    <lineage>
        <taxon>Eukaryota</taxon>
        <taxon>Metazoa</taxon>
        <taxon>Spiralia</taxon>
        <taxon>Lophotrochozoa</taxon>
        <taxon>Mollusca</taxon>
        <taxon>Bivalvia</taxon>
        <taxon>Autobranchia</taxon>
        <taxon>Heteroconchia</taxon>
        <taxon>Palaeoheterodonta</taxon>
        <taxon>Unionida</taxon>
        <taxon>Unionoidea</taxon>
        <taxon>Unionidae</taxon>
        <taxon>Unioninae</taxon>
        <taxon>Sinanodonta</taxon>
    </lineage>
</organism>
<comment type="caution">
    <text evidence="9">The sequence shown here is derived from an EMBL/GenBank/DDBJ whole genome shotgun (WGS) entry which is preliminary data.</text>
</comment>
<reference evidence="9 10" key="1">
    <citation type="submission" date="2024-11" db="EMBL/GenBank/DDBJ databases">
        <title>Chromosome-level genome assembly of the freshwater bivalve Anodonta woodiana.</title>
        <authorList>
            <person name="Chen X."/>
        </authorList>
    </citation>
    <scope>NUCLEOTIDE SEQUENCE [LARGE SCALE GENOMIC DNA]</scope>
    <source>
        <strain evidence="9">MN2024</strain>
        <tissue evidence="9">Gills</tissue>
    </source>
</reference>
<dbReference type="CDD" id="cd18989">
    <property type="entry name" value="LGIC_ECD_cation"/>
    <property type="match status" value="1"/>
</dbReference>
<keyword evidence="4 5" id="KW-0472">Membrane</keyword>
<dbReference type="InterPro" id="IPR006202">
    <property type="entry name" value="Neur_chan_lig-bd"/>
</dbReference>
<proteinExistence type="predicted"/>
<name>A0ABD3WBV2_SINWO</name>
<dbReference type="InterPro" id="IPR038050">
    <property type="entry name" value="Neuro_actylchol_rec"/>
</dbReference>
<evidence type="ECO:0000256" key="5">
    <source>
        <dbReference type="SAM" id="Phobius"/>
    </source>
</evidence>
<evidence type="ECO:0000256" key="1">
    <source>
        <dbReference type="ARBA" id="ARBA00004141"/>
    </source>
</evidence>
<comment type="subcellular location">
    <subcellularLocation>
        <location evidence="1">Membrane</location>
        <topology evidence="1">Multi-pass membrane protein</topology>
    </subcellularLocation>
</comment>